<comment type="caution">
    <text evidence="1">The sequence shown here is derived from an EMBL/GenBank/DDBJ whole genome shotgun (WGS) entry which is preliminary data.</text>
</comment>
<gene>
    <name evidence="1" type="ORF">DW252_12380</name>
</gene>
<proteinExistence type="predicted"/>
<dbReference type="Proteomes" id="UP000286595">
    <property type="component" value="Unassembled WGS sequence"/>
</dbReference>
<reference evidence="1 2" key="1">
    <citation type="submission" date="2018-08" db="EMBL/GenBank/DDBJ databases">
        <title>A genome reference for cultivated species of the human gut microbiota.</title>
        <authorList>
            <person name="Zou Y."/>
            <person name="Xue W."/>
            <person name="Luo G."/>
        </authorList>
    </citation>
    <scope>NUCLEOTIDE SEQUENCE [LARGE SCALE GENOMIC DNA]</scope>
    <source>
        <strain evidence="1 2">AM22-12LB</strain>
    </source>
</reference>
<dbReference type="RefSeq" id="WP_118218843.1">
    <property type="nucleotide sequence ID" value="NZ_QRIM01000015.1"/>
</dbReference>
<dbReference type="AlphaFoldDB" id="A0A3R6KWJ4"/>
<evidence type="ECO:0000313" key="1">
    <source>
        <dbReference type="EMBL" id="RHG59196.1"/>
    </source>
</evidence>
<evidence type="ECO:0000313" key="2">
    <source>
        <dbReference type="Proteomes" id="UP000286595"/>
    </source>
</evidence>
<organism evidence="1 2">
    <name type="scientific">Coprococcus comes</name>
    <dbReference type="NCBI Taxonomy" id="410072"/>
    <lineage>
        <taxon>Bacteria</taxon>
        <taxon>Bacillati</taxon>
        <taxon>Bacillota</taxon>
        <taxon>Clostridia</taxon>
        <taxon>Lachnospirales</taxon>
        <taxon>Lachnospiraceae</taxon>
        <taxon>Coprococcus</taxon>
    </lineage>
</organism>
<name>A0A3R6KWJ4_9FIRM</name>
<sequence length="90" mass="10769">MYILVNYTKEWGIAEVGRFDTWQDAAREIAKGIRNVFGIEVDIDEFLSRERDYDNGDYRMNEKGCRIWFDNYTCYCEGDSHKDEWLILPV</sequence>
<protein>
    <submittedName>
        <fullName evidence="1">Uncharacterized protein</fullName>
    </submittedName>
</protein>
<accession>A0A3R6KWJ4</accession>
<dbReference type="EMBL" id="QRIM01000015">
    <property type="protein sequence ID" value="RHG59196.1"/>
    <property type="molecule type" value="Genomic_DNA"/>
</dbReference>